<name>A0A562SZ99_9HYPH</name>
<comment type="caution">
    <text evidence="3">The sequence shown here is derived from an EMBL/GenBank/DDBJ whole genome shotgun (WGS) entry which is preliminary data.</text>
</comment>
<keyword evidence="4" id="KW-1185">Reference proteome</keyword>
<dbReference type="EMBL" id="VLLF01000006">
    <property type="protein sequence ID" value="TWI85970.1"/>
    <property type="molecule type" value="Genomic_DNA"/>
</dbReference>
<feature type="transmembrane region" description="Helical" evidence="2">
    <location>
        <begin position="6"/>
        <end position="22"/>
    </location>
</feature>
<reference evidence="3 4" key="1">
    <citation type="submission" date="2019-07" db="EMBL/GenBank/DDBJ databases">
        <title>Genomic Encyclopedia of Archaeal and Bacterial Type Strains, Phase II (KMG-II): from individual species to whole genera.</title>
        <authorList>
            <person name="Goeker M."/>
        </authorList>
    </citation>
    <scope>NUCLEOTIDE SEQUENCE [LARGE SCALE GENOMIC DNA]</scope>
    <source>
        <strain evidence="3 4">ATCC BAA-252</strain>
    </source>
</reference>
<feature type="region of interest" description="Disordered" evidence="1">
    <location>
        <begin position="27"/>
        <end position="49"/>
    </location>
</feature>
<gene>
    <name evidence="3" type="ORF">JM93_02677</name>
</gene>
<sequence>MPEAALLEIVLVFGGFIAFIIWQQKSLKRDIKAREERERKERENPPPDS</sequence>
<keyword evidence="2" id="KW-0812">Transmembrane</keyword>
<evidence type="ECO:0000256" key="1">
    <source>
        <dbReference type="SAM" id="MobiDB-lite"/>
    </source>
</evidence>
<evidence type="ECO:0000313" key="3">
    <source>
        <dbReference type="EMBL" id="TWI85970.1"/>
    </source>
</evidence>
<evidence type="ECO:0000256" key="2">
    <source>
        <dbReference type="SAM" id="Phobius"/>
    </source>
</evidence>
<organism evidence="3 4">
    <name type="scientific">Roseibium hamelinense</name>
    <dbReference type="NCBI Taxonomy" id="150831"/>
    <lineage>
        <taxon>Bacteria</taxon>
        <taxon>Pseudomonadati</taxon>
        <taxon>Pseudomonadota</taxon>
        <taxon>Alphaproteobacteria</taxon>
        <taxon>Hyphomicrobiales</taxon>
        <taxon>Stappiaceae</taxon>
        <taxon>Roseibium</taxon>
    </lineage>
</organism>
<accession>A0A562SZ99</accession>
<protein>
    <submittedName>
        <fullName evidence="3">Uncharacterized protein</fullName>
    </submittedName>
</protein>
<keyword evidence="2" id="KW-0472">Membrane</keyword>
<keyword evidence="2" id="KW-1133">Transmembrane helix</keyword>
<dbReference type="Proteomes" id="UP000320593">
    <property type="component" value="Unassembled WGS sequence"/>
</dbReference>
<dbReference type="RefSeq" id="WP_155197640.1">
    <property type="nucleotide sequence ID" value="NZ_SMLY01000083.1"/>
</dbReference>
<proteinExistence type="predicted"/>
<evidence type="ECO:0000313" key="4">
    <source>
        <dbReference type="Proteomes" id="UP000320593"/>
    </source>
</evidence>
<dbReference type="AlphaFoldDB" id="A0A562SZ99"/>